<dbReference type="Pfam" id="PF00975">
    <property type="entry name" value="Thioesterase"/>
    <property type="match status" value="1"/>
</dbReference>
<organism evidence="3 4">
    <name type="scientific">Micromonospora pisi</name>
    <dbReference type="NCBI Taxonomy" id="589240"/>
    <lineage>
        <taxon>Bacteria</taxon>
        <taxon>Bacillati</taxon>
        <taxon>Actinomycetota</taxon>
        <taxon>Actinomycetes</taxon>
        <taxon>Micromonosporales</taxon>
        <taxon>Micromonosporaceae</taxon>
        <taxon>Micromonospora</taxon>
    </lineage>
</organism>
<protein>
    <submittedName>
        <fullName evidence="3">Medium-chain acyl-[acyl-carrier-protein] hydrolase</fullName>
    </submittedName>
</protein>
<feature type="domain" description="Thioesterase" evidence="2">
    <location>
        <begin position="26"/>
        <end position="237"/>
    </location>
</feature>
<dbReference type="PANTHER" id="PTHR11487:SF0">
    <property type="entry name" value="S-ACYL FATTY ACID SYNTHASE THIOESTERASE, MEDIUM CHAIN"/>
    <property type="match status" value="1"/>
</dbReference>
<dbReference type="GO" id="GO:0008610">
    <property type="term" value="P:lipid biosynthetic process"/>
    <property type="evidence" value="ECO:0007669"/>
    <property type="project" value="TreeGrafter"/>
</dbReference>
<name>A0A495JQH8_9ACTN</name>
<dbReference type="InterPro" id="IPR029058">
    <property type="entry name" value="AB_hydrolase_fold"/>
</dbReference>
<evidence type="ECO:0000256" key="1">
    <source>
        <dbReference type="ARBA" id="ARBA00007169"/>
    </source>
</evidence>
<dbReference type="SUPFAM" id="SSF53474">
    <property type="entry name" value="alpha/beta-Hydrolases"/>
    <property type="match status" value="1"/>
</dbReference>
<evidence type="ECO:0000313" key="4">
    <source>
        <dbReference type="Proteomes" id="UP000277671"/>
    </source>
</evidence>
<dbReference type="RefSeq" id="WP_170208694.1">
    <property type="nucleotide sequence ID" value="NZ_RBKT01000001.1"/>
</dbReference>
<keyword evidence="4" id="KW-1185">Reference proteome</keyword>
<dbReference type="Gene3D" id="3.40.50.1820">
    <property type="entry name" value="alpha/beta hydrolase"/>
    <property type="match status" value="1"/>
</dbReference>
<sequence length="259" mass="28762">MDIRSLPWESADARRDGPERAAVLSLFCLPHAGGSGATYGGWRGLLGPRFQPVAVEFPGRGRRMREAPYTSAADLVEWLLAEHLEQMRAGPFAVFGHSMGGLLAFQLTYELVRRGLPRPRRLFISAALPPTCLRRGSLYTLPDDQLVRALHRLNGTSAEVLAHPELIDLMLPVVRADLRIAETWCFRPTVALDVPVSLLGGRWDPLVPPDTLDNWRIHLSGEVVARIYPGDHFYFRPDAAPLLTDLREDLRKGLPGAPP</sequence>
<reference evidence="3 4" key="1">
    <citation type="submission" date="2018-10" db="EMBL/GenBank/DDBJ databases">
        <title>Sequencing the genomes of 1000 actinobacteria strains.</title>
        <authorList>
            <person name="Klenk H.-P."/>
        </authorList>
    </citation>
    <scope>NUCLEOTIDE SEQUENCE [LARGE SCALE GENOMIC DNA]</scope>
    <source>
        <strain evidence="3 4">DSM 45175</strain>
    </source>
</reference>
<dbReference type="Proteomes" id="UP000277671">
    <property type="component" value="Unassembled WGS sequence"/>
</dbReference>
<keyword evidence="3" id="KW-0378">Hydrolase</keyword>
<dbReference type="AlphaFoldDB" id="A0A495JQH8"/>
<dbReference type="InterPro" id="IPR001031">
    <property type="entry name" value="Thioesterase"/>
</dbReference>
<gene>
    <name evidence="3" type="ORF">BDK92_5480</name>
</gene>
<dbReference type="PANTHER" id="PTHR11487">
    <property type="entry name" value="THIOESTERASE"/>
    <property type="match status" value="1"/>
</dbReference>
<evidence type="ECO:0000259" key="2">
    <source>
        <dbReference type="Pfam" id="PF00975"/>
    </source>
</evidence>
<comment type="caution">
    <text evidence="3">The sequence shown here is derived from an EMBL/GenBank/DDBJ whole genome shotgun (WGS) entry which is preliminary data.</text>
</comment>
<accession>A0A495JQH8</accession>
<evidence type="ECO:0000313" key="3">
    <source>
        <dbReference type="EMBL" id="RKR91091.1"/>
    </source>
</evidence>
<dbReference type="GO" id="GO:0016787">
    <property type="term" value="F:hydrolase activity"/>
    <property type="evidence" value="ECO:0007669"/>
    <property type="project" value="UniProtKB-KW"/>
</dbReference>
<comment type="similarity">
    <text evidence="1">Belongs to the thioesterase family.</text>
</comment>
<dbReference type="InterPro" id="IPR012223">
    <property type="entry name" value="TEII"/>
</dbReference>
<proteinExistence type="inferred from homology"/>
<dbReference type="EMBL" id="RBKT01000001">
    <property type="protein sequence ID" value="RKR91091.1"/>
    <property type="molecule type" value="Genomic_DNA"/>
</dbReference>